<reference evidence="3 4" key="1">
    <citation type="submission" date="2020-02" db="EMBL/GenBank/DDBJ databases">
        <title>Whole genome sequence of Halogeometricum borinquense strain wsp4.</title>
        <authorList>
            <person name="Verma D.K."/>
            <person name="Gopal K."/>
            <person name="Prasad E.S."/>
        </authorList>
    </citation>
    <scope>NUCLEOTIDE SEQUENCE [LARGE SCALE GENOMIC DNA]</scope>
    <source>
        <strain evidence="4">wsp4</strain>
    </source>
</reference>
<organism evidence="3 4">
    <name type="scientific">Halogeometricum borinquense</name>
    <dbReference type="NCBI Taxonomy" id="60847"/>
    <lineage>
        <taxon>Archaea</taxon>
        <taxon>Methanobacteriati</taxon>
        <taxon>Methanobacteriota</taxon>
        <taxon>Stenosarchaea group</taxon>
        <taxon>Halobacteria</taxon>
        <taxon>Halobacteriales</taxon>
        <taxon>Haloferacaceae</taxon>
        <taxon>Halogeometricum</taxon>
    </lineage>
</organism>
<evidence type="ECO:0000256" key="1">
    <source>
        <dbReference type="SAM" id="MobiDB-lite"/>
    </source>
</evidence>
<feature type="domain" description="DUF4382" evidence="2">
    <location>
        <begin position="55"/>
        <end position="190"/>
    </location>
</feature>
<dbReference type="Proteomes" id="UP000465846">
    <property type="component" value="Chromosome"/>
</dbReference>
<evidence type="ECO:0000313" key="4">
    <source>
        <dbReference type="Proteomes" id="UP000465846"/>
    </source>
</evidence>
<dbReference type="EMBL" id="CP048739">
    <property type="protein sequence ID" value="QIB76037.1"/>
    <property type="molecule type" value="Genomic_DNA"/>
</dbReference>
<dbReference type="AlphaFoldDB" id="A0A6C0ULA2"/>
<dbReference type="GeneID" id="44081372"/>
<proteinExistence type="predicted"/>
<dbReference type="InterPro" id="IPR025491">
    <property type="entry name" value="DUF4382"/>
</dbReference>
<accession>A0A6C0ULA2</accession>
<feature type="region of interest" description="Disordered" evidence="1">
    <location>
        <begin position="25"/>
        <end position="54"/>
    </location>
</feature>
<sequence>MTRQTLQALLVASVVLLAGCAGGISGSPGSPTTNTSTTDADQTTSSPTSVSPDAGTVAFYISDEENAISDFRHLNVTVTRVGFERAGADGGGWVEREVDNKTVDLTTLQGANATLVNQYTIQNGTYSKVFVHVSNVNATLQSGEQVRVKLPSEKLQLTNDFTVASGSDVDFVFDITVHKAGNSGKYILKPVISESGTDVPIKPTGNEERHEGLKIQFVGNLSQSSNATVEVTRDGEAVANATVLVNEEDVGTTDSNGRVTFGVPRDENLKVTVTKDDHRADLEVTLDHDSETDHQAGEKADAELNATFVGTVSQGENATLSVTQNGSAVENATVVVNDETVGTTDTDGKLTVAVPNADTLTVVAQVDDAEVELEYEFESDDNS</sequence>
<evidence type="ECO:0000313" key="3">
    <source>
        <dbReference type="EMBL" id="QIB76037.1"/>
    </source>
</evidence>
<name>A0A6C0ULA2_9EURY</name>
<feature type="compositionally biased region" description="Low complexity" evidence="1">
    <location>
        <begin position="27"/>
        <end position="49"/>
    </location>
</feature>
<dbReference type="RefSeq" id="WP_163487739.1">
    <property type="nucleotide sequence ID" value="NZ_CP048739.1"/>
</dbReference>
<dbReference type="PROSITE" id="PS51257">
    <property type="entry name" value="PROKAR_LIPOPROTEIN"/>
    <property type="match status" value="1"/>
</dbReference>
<evidence type="ECO:0000259" key="2">
    <source>
        <dbReference type="Pfam" id="PF14321"/>
    </source>
</evidence>
<protein>
    <submittedName>
        <fullName evidence="3">DUF4382 domain-containing protein</fullName>
    </submittedName>
</protein>
<gene>
    <name evidence="3" type="ORF">G3I44_18185</name>
</gene>
<dbReference type="Pfam" id="PF14321">
    <property type="entry name" value="DUF4382"/>
    <property type="match status" value="1"/>
</dbReference>